<dbReference type="InterPro" id="IPR005534">
    <property type="entry name" value="Curli_assmbl/transp-comp_CsgG"/>
</dbReference>
<dbReference type="InterPro" id="IPR013229">
    <property type="entry name" value="PEGA"/>
</dbReference>
<keyword evidence="1" id="KW-1133">Transmembrane helix</keyword>
<feature type="transmembrane region" description="Helical" evidence="1">
    <location>
        <begin position="298"/>
        <end position="316"/>
    </location>
</feature>
<name>A0A1F7FDY6_UNCRA</name>
<accession>A0A1F7FDY6</accession>
<feature type="signal peptide" evidence="2">
    <location>
        <begin position="1"/>
        <end position="17"/>
    </location>
</feature>
<feature type="domain" description="PEGA" evidence="3">
    <location>
        <begin position="159"/>
        <end position="219"/>
    </location>
</feature>
<dbReference type="AlphaFoldDB" id="A0A1F7FDY6"/>
<protein>
    <recommendedName>
        <fullName evidence="3">PEGA domain-containing protein</fullName>
    </recommendedName>
</protein>
<dbReference type="Pfam" id="PF03783">
    <property type="entry name" value="CsgG"/>
    <property type="match status" value="1"/>
</dbReference>
<evidence type="ECO:0000313" key="4">
    <source>
        <dbReference type="EMBL" id="OGK04702.1"/>
    </source>
</evidence>
<organism evidence="4 5">
    <name type="scientific">Candidatus Raymondbacteria bacterium RIFOXYD12_FULL_49_13</name>
    <dbReference type="NCBI Taxonomy" id="1817890"/>
    <lineage>
        <taxon>Bacteria</taxon>
        <taxon>Raymondiibacteriota</taxon>
    </lineage>
</organism>
<proteinExistence type="predicted"/>
<dbReference type="Pfam" id="PF08308">
    <property type="entry name" value="PEGA"/>
    <property type="match status" value="1"/>
</dbReference>
<evidence type="ECO:0000256" key="1">
    <source>
        <dbReference type="SAM" id="Phobius"/>
    </source>
</evidence>
<evidence type="ECO:0000259" key="3">
    <source>
        <dbReference type="Pfam" id="PF08308"/>
    </source>
</evidence>
<keyword evidence="1" id="KW-0812">Transmembrane</keyword>
<keyword evidence="1" id="KW-0472">Membrane</keyword>
<dbReference type="Gene3D" id="3.40.50.10610">
    <property type="entry name" value="ABC-type transport auxiliary lipoprotein component"/>
    <property type="match status" value="1"/>
</dbReference>
<feature type="transmembrane region" description="Helical" evidence="1">
    <location>
        <begin position="242"/>
        <end position="262"/>
    </location>
</feature>
<evidence type="ECO:0000256" key="2">
    <source>
        <dbReference type="SAM" id="SignalP"/>
    </source>
</evidence>
<dbReference type="EMBL" id="MFYX01000066">
    <property type="protein sequence ID" value="OGK04702.1"/>
    <property type="molecule type" value="Genomic_DNA"/>
</dbReference>
<evidence type="ECO:0000313" key="5">
    <source>
        <dbReference type="Proteomes" id="UP000179243"/>
    </source>
</evidence>
<feature type="chain" id="PRO_5009528644" description="PEGA domain-containing protein" evidence="2">
    <location>
        <begin position="18"/>
        <end position="317"/>
    </location>
</feature>
<gene>
    <name evidence="4" type="ORF">A2519_18650</name>
</gene>
<keyword evidence="2" id="KW-0732">Signal</keyword>
<dbReference type="Proteomes" id="UP000179243">
    <property type="component" value="Unassembled WGS sequence"/>
</dbReference>
<dbReference type="GO" id="GO:0030288">
    <property type="term" value="C:outer membrane-bounded periplasmic space"/>
    <property type="evidence" value="ECO:0007669"/>
    <property type="project" value="InterPro"/>
</dbReference>
<reference evidence="4 5" key="1">
    <citation type="journal article" date="2016" name="Nat. Commun.">
        <title>Thousands of microbial genomes shed light on interconnected biogeochemical processes in an aquifer system.</title>
        <authorList>
            <person name="Anantharaman K."/>
            <person name="Brown C.T."/>
            <person name="Hug L.A."/>
            <person name="Sharon I."/>
            <person name="Castelle C.J."/>
            <person name="Probst A.J."/>
            <person name="Thomas B.C."/>
            <person name="Singh A."/>
            <person name="Wilkins M.J."/>
            <person name="Karaoz U."/>
            <person name="Brodie E.L."/>
            <person name="Williams K.H."/>
            <person name="Hubbard S.S."/>
            <person name="Banfield J.F."/>
        </authorList>
    </citation>
    <scope>NUCLEOTIDE SEQUENCE [LARGE SCALE GENOMIC DNA]</scope>
</reference>
<sequence>MKHVLFFCFAACINLFAAGEKIGIAVNDLQAMGVDAPTAAILSERLRTELLNSGAFRVMERGQMDNILKEQGFQQSGACSDNACIIEMGQLLGVSEVVVGTAGKVAELYTVSVRMIDVATGEILLSENEECECPFKTVLNETIGNLASKLAKKASPYASLSISSAPQGATVALNNEKRGTTPLSFQQLEPGTYTLSLSLLNYQDTVFSVSLKKGENIECAPALRMSDAYQKTVKSKKTRKAWTVRGIAGGLAIVALAGGIYFNSQYNSAYNDYKAIHTVDNLDAEYQKVETQATRRNVCYGISGGIAVLGFAFSLTF</sequence>
<comment type="caution">
    <text evidence="4">The sequence shown here is derived from an EMBL/GenBank/DDBJ whole genome shotgun (WGS) entry which is preliminary data.</text>
</comment>